<dbReference type="OrthoDB" id="7240756at2"/>
<keyword evidence="3" id="KW-1185">Reference proteome</keyword>
<organism evidence="2 3">
    <name type="scientific">Formicincola oecophyllae</name>
    <dbReference type="NCBI Taxonomy" id="2558361"/>
    <lineage>
        <taxon>Bacteria</taxon>
        <taxon>Pseudomonadati</taxon>
        <taxon>Pseudomonadota</taxon>
        <taxon>Alphaproteobacteria</taxon>
        <taxon>Acetobacterales</taxon>
        <taxon>Acetobacteraceae</taxon>
        <taxon>Formicincola</taxon>
    </lineage>
</organism>
<dbReference type="RefSeq" id="WP_141442897.1">
    <property type="nucleotide sequence ID" value="NZ_CP038231.1"/>
</dbReference>
<name>A0A4Y6UAT1_9PROT</name>
<evidence type="ECO:0000313" key="3">
    <source>
        <dbReference type="Proteomes" id="UP000318709"/>
    </source>
</evidence>
<protein>
    <recommendedName>
        <fullName evidence="4">Transporter</fullName>
    </recommendedName>
</protein>
<accession>A0A4Y6UAT1</accession>
<proteinExistence type="predicted"/>
<dbReference type="Proteomes" id="UP000318709">
    <property type="component" value="Chromosome"/>
</dbReference>
<feature type="region of interest" description="Disordered" evidence="1">
    <location>
        <begin position="1"/>
        <end position="23"/>
    </location>
</feature>
<sequence>MNNLDGATKSGAATTTPSKAAQAPIIKTGLTGAQAPTDAANPTQPTSWLDRLGAFFGAGMDVPEQFSTGTLYAPYPALDEEGELVVEPYMMFTSPRGDFGPQGQMTPSSRDNPHSTNMTQYWFINYAVTDRFTVAIYPTWTYTWGAHQGTSSVEFEDLPFDLEYRLTPDYAPSVTAYLGAIAPTGHYKGRNKPYNMVGTGMWALHYGLESQLAFPVWGHALNFQIWAQAWQPITSARLGGNTTYGTTPGFKGHAHGGFYGDEGVGAELGLTKQWVLALELYHTWAQGGTTAGWQDGQHQKSHDPWSGSFNVGPEVEYNFNENWGVVAGVIIPVVGHNISADLQPQVAISSVF</sequence>
<evidence type="ECO:0008006" key="4">
    <source>
        <dbReference type="Google" id="ProtNLM"/>
    </source>
</evidence>
<evidence type="ECO:0000313" key="2">
    <source>
        <dbReference type="EMBL" id="QDH13235.1"/>
    </source>
</evidence>
<evidence type="ECO:0000256" key="1">
    <source>
        <dbReference type="SAM" id="MobiDB-lite"/>
    </source>
</evidence>
<gene>
    <name evidence="2" type="ORF">E3E12_02365</name>
</gene>
<dbReference type="EMBL" id="CP038231">
    <property type="protein sequence ID" value="QDH13235.1"/>
    <property type="molecule type" value="Genomic_DNA"/>
</dbReference>
<dbReference type="KEGG" id="swf:E3E12_02365"/>
<dbReference type="AlphaFoldDB" id="A0A4Y6UAT1"/>
<reference evidence="2 3" key="1">
    <citation type="submission" date="2019-03" db="EMBL/GenBank/DDBJ databases">
        <title>The complete genome sequence of Swingsia_sp. F3b2 LMG30590(T).</title>
        <authorList>
            <person name="Chua K.-O."/>
            <person name="Chan K.-G."/>
            <person name="See-Too W.-S."/>
        </authorList>
    </citation>
    <scope>NUCLEOTIDE SEQUENCE [LARGE SCALE GENOMIC DNA]</scope>
    <source>
        <strain evidence="2 3">F3b2</strain>
    </source>
</reference>
<feature type="compositionally biased region" description="Polar residues" evidence="1">
    <location>
        <begin position="1"/>
        <end position="19"/>
    </location>
</feature>